<dbReference type="PANTHER" id="PTHR10509">
    <property type="entry name" value="O-METHYLTRANSFERASE-RELATED"/>
    <property type="match status" value="1"/>
</dbReference>
<dbReference type="PROSITE" id="PS51682">
    <property type="entry name" value="SAM_OMT_I"/>
    <property type="match status" value="1"/>
</dbReference>
<gene>
    <name evidence="5" type="ORF">K461DRAFT_281920</name>
</gene>
<dbReference type="Pfam" id="PF01596">
    <property type="entry name" value="Methyltransf_3"/>
    <property type="match status" value="1"/>
</dbReference>
<dbReference type="GO" id="GO:0008171">
    <property type="term" value="F:O-methyltransferase activity"/>
    <property type="evidence" value="ECO:0007669"/>
    <property type="project" value="InterPro"/>
</dbReference>
<dbReference type="InterPro" id="IPR002935">
    <property type="entry name" value="SAM_O-MeTrfase"/>
</dbReference>
<organism evidence="5 6">
    <name type="scientific">Myriangium duriaei CBS 260.36</name>
    <dbReference type="NCBI Taxonomy" id="1168546"/>
    <lineage>
        <taxon>Eukaryota</taxon>
        <taxon>Fungi</taxon>
        <taxon>Dikarya</taxon>
        <taxon>Ascomycota</taxon>
        <taxon>Pezizomycotina</taxon>
        <taxon>Dothideomycetes</taxon>
        <taxon>Dothideomycetidae</taxon>
        <taxon>Myriangiales</taxon>
        <taxon>Myriangiaceae</taxon>
        <taxon>Myriangium</taxon>
    </lineage>
</organism>
<evidence type="ECO:0000313" key="6">
    <source>
        <dbReference type="Proteomes" id="UP000799439"/>
    </source>
</evidence>
<dbReference type="CDD" id="cd02440">
    <property type="entry name" value="AdoMet_MTases"/>
    <property type="match status" value="1"/>
</dbReference>
<evidence type="ECO:0000256" key="4">
    <source>
        <dbReference type="ARBA" id="ARBA00023453"/>
    </source>
</evidence>
<dbReference type="OrthoDB" id="10251242at2759"/>
<keyword evidence="1" id="KW-0489">Methyltransferase</keyword>
<dbReference type="PANTHER" id="PTHR10509:SF14">
    <property type="entry name" value="CAFFEOYL-COA O-METHYLTRANSFERASE 3-RELATED"/>
    <property type="match status" value="1"/>
</dbReference>
<evidence type="ECO:0000256" key="3">
    <source>
        <dbReference type="ARBA" id="ARBA00022691"/>
    </source>
</evidence>
<sequence length="241" mass="26466">MPNLSGANFVHEKDDRWAAVDEFAWSALYPSPTPQLEYLDAAIKHQHSSGLPDIAVSPLQGSFLQLQVNLLGSKRILEVGTLGGYSTIWFAGARENVKVTTIDIETKHTQIARESVTKAGFAERVEFITAPGVEALTKLRDEVQAGKREQYDFVFIDADKLGNKEYVELSLGMVKKGACIIVDNVVRRGRVASAEIAKEDDSVKGSRDVIEAVGKDKRLQATVVQTVGEKSYDGMLICRVL</sequence>
<dbReference type="EMBL" id="ML996091">
    <property type="protein sequence ID" value="KAF2149537.1"/>
    <property type="molecule type" value="Genomic_DNA"/>
</dbReference>
<dbReference type="GO" id="GO:0008757">
    <property type="term" value="F:S-adenosylmethionine-dependent methyltransferase activity"/>
    <property type="evidence" value="ECO:0007669"/>
    <property type="project" value="TreeGrafter"/>
</dbReference>
<evidence type="ECO:0000256" key="2">
    <source>
        <dbReference type="ARBA" id="ARBA00022679"/>
    </source>
</evidence>
<dbReference type="Proteomes" id="UP000799439">
    <property type="component" value="Unassembled WGS sequence"/>
</dbReference>
<keyword evidence="6" id="KW-1185">Reference proteome</keyword>
<keyword evidence="2" id="KW-0808">Transferase</keyword>
<comment type="similarity">
    <text evidence="4">Belongs to the class I-like SAM-binding methyltransferase superfamily. Cation-dependent O-methyltransferase family.</text>
</comment>
<dbReference type="AlphaFoldDB" id="A0A9P4IXA4"/>
<dbReference type="GO" id="GO:0032259">
    <property type="term" value="P:methylation"/>
    <property type="evidence" value="ECO:0007669"/>
    <property type="project" value="UniProtKB-KW"/>
</dbReference>
<keyword evidence="3" id="KW-0949">S-adenosyl-L-methionine</keyword>
<proteinExistence type="inferred from homology"/>
<protein>
    <submittedName>
        <fullName evidence="5">O-methyltransferas-like protein family 3</fullName>
    </submittedName>
</protein>
<dbReference type="Gene3D" id="3.40.50.150">
    <property type="entry name" value="Vaccinia Virus protein VP39"/>
    <property type="match status" value="1"/>
</dbReference>
<evidence type="ECO:0000313" key="5">
    <source>
        <dbReference type="EMBL" id="KAF2149537.1"/>
    </source>
</evidence>
<comment type="caution">
    <text evidence="5">The sequence shown here is derived from an EMBL/GenBank/DDBJ whole genome shotgun (WGS) entry which is preliminary data.</text>
</comment>
<accession>A0A9P4IXA4</accession>
<dbReference type="InterPro" id="IPR050362">
    <property type="entry name" value="Cation-dep_OMT"/>
</dbReference>
<dbReference type="InterPro" id="IPR029063">
    <property type="entry name" value="SAM-dependent_MTases_sf"/>
</dbReference>
<dbReference type="SUPFAM" id="SSF53335">
    <property type="entry name" value="S-adenosyl-L-methionine-dependent methyltransferases"/>
    <property type="match status" value="1"/>
</dbReference>
<reference evidence="5" key="1">
    <citation type="journal article" date="2020" name="Stud. Mycol.">
        <title>101 Dothideomycetes genomes: a test case for predicting lifestyles and emergence of pathogens.</title>
        <authorList>
            <person name="Haridas S."/>
            <person name="Albert R."/>
            <person name="Binder M."/>
            <person name="Bloem J."/>
            <person name="Labutti K."/>
            <person name="Salamov A."/>
            <person name="Andreopoulos B."/>
            <person name="Baker S."/>
            <person name="Barry K."/>
            <person name="Bills G."/>
            <person name="Bluhm B."/>
            <person name="Cannon C."/>
            <person name="Castanera R."/>
            <person name="Culley D."/>
            <person name="Daum C."/>
            <person name="Ezra D."/>
            <person name="Gonzalez J."/>
            <person name="Henrissat B."/>
            <person name="Kuo A."/>
            <person name="Liang C."/>
            <person name="Lipzen A."/>
            <person name="Lutzoni F."/>
            <person name="Magnuson J."/>
            <person name="Mondo S."/>
            <person name="Nolan M."/>
            <person name="Ohm R."/>
            <person name="Pangilinan J."/>
            <person name="Park H.-J."/>
            <person name="Ramirez L."/>
            <person name="Alfaro M."/>
            <person name="Sun H."/>
            <person name="Tritt A."/>
            <person name="Yoshinaga Y."/>
            <person name="Zwiers L.-H."/>
            <person name="Turgeon B."/>
            <person name="Goodwin S."/>
            <person name="Spatafora J."/>
            <person name="Crous P."/>
            <person name="Grigoriev I."/>
        </authorList>
    </citation>
    <scope>NUCLEOTIDE SEQUENCE</scope>
    <source>
        <strain evidence="5">CBS 260.36</strain>
    </source>
</reference>
<evidence type="ECO:0000256" key="1">
    <source>
        <dbReference type="ARBA" id="ARBA00022603"/>
    </source>
</evidence>
<name>A0A9P4IXA4_9PEZI</name>